<name>W1YDY8_9ZZZZ</name>
<gene>
    <name evidence="1" type="ORF">Q604_UNBC05365G0001</name>
</gene>
<dbReference type="AlphaFoldDB" id="W1YDY8"/>
<accession>W1YDY8</accession>
<organism evidence="1">
    <name type="scientific">human gut metagenome</name>
    <dbReference type="NCBI Taxonomy" id="408170"/>
    <lineage>
        <taxon>unclassified sequences</taxon>
        <taxon>metagenomes</taxon>
        <taxon>organismal metagenomes</taxon>
    </lineage>
</organism>
<proteinExistence type="predicted"/>
<feature type="non-terminal residue" evidence="1">
    <location>
        <position position="1"/>
    </location>
</feature>
<dbReference type="EMBL" id="AZMM01005365">
    <property type="protein sequence ID" value="ETJ40717.1"/>
    <property type="molecule type" value="Genomic_DNA"/>
</dbReference>
<reference evidence="1" key="1">
    <citation type="submission" date="2013-12" db="EMBL/GenBank/DDBJ databases">
        <title>A Varibaculum cambriense genome reconstructed from a premature infant gut community with otherwise low bacterial novelty that shifts toward anaerobic metabolism during the third week of life.</title>
        <authorList>
            <person name="Brown C.T."/>
            <person name="Sharon I."/>
            <person name="Thomas B.C."/>
            <person name="Castelle C.J."/>
            <person name="Morowitz M.J."/>
            <person name="Banfield J.F."/>
        </authorList>
    </citation>
    <scope>NUCLEOTIDE SEQUENCE</scope>
</reference>
<sequence length="24" mass="2907">VSLSQEWARWEPVLFPSPTWDGYR</sequence>
<comment type="caution">
    <text evidence="1">The sequence shown here is derived from an EMBL/GenBank/DDBJ whole genome shotgun (WGS) entry which is preliminary data.</text>
</comment>
<protein>
    <submittedName>
        <fullName evidence="1">Uncharacterized protein</fullName>
    </submittedName>
</protein>
<evidence type="ECO:0000313" key="1">
    <source>
        <dbReference type="EMBL" id="ETJ40717.1"/>
    </source>
</evidence>